<dbReference type="GO" id="GO:1902600">
    <property type="term" value="P:proton transmembrane transport"/>
    <property type="evidence" value="ECO:0007669"/>
    <property type="project" value="TreeGrafter"/>
</dbReference>
<dbReference type="GO" id="GO:0005743">
    <property type="term" value="C:mitochondrial inner membrane"/>
    <property type="evidence" value="ECO:0007669"/>
    <property type="project" value="TreeGrafter"/>
</dbReference>
<gene>
    <name evidence="1" type="ORF">METBISCDRAFT_30381</name>
</gene>
<dbReference type="EMBL" id="ML004445">
    <property type="protein sequence ID" value="RKP31192.1"/>
    <property type="molecule type" value="Genomic_DNA"/>
</dbReference>
<proteinExistence type="predicted"/>
<dbReference type="AlphaFoldDB" id="A0A4P9ZFG4"/>
<dbReference type="PANTHER" id="PTHR28062:SF1">
    <property type="entry name" value="TRANSMEMBRANE PROTEIN"/>
    <property type="match status" value="1"/>
</dbReference>
<name>A0A4P9ZFG4_9ASCO</name>
<accession>A0A4P9ZFG4</accession>
<evidence type="ECO:0000313" key="2">
    <source>
        <dbReference type="Proteomes" id="UP000268321"/>
    </source>
</evidence>
<dbReference type="GO" id="GO:0006813">
    <property type="term" value="P:potassium ion transport"/>
    <property type="evidence" value="ECO:0007669"/>
    <property type="project" value="TreeGrafter"/>
</dbReference>
<dbReference type="OrthoDB" id="5562676at2759"/>
<dbReference type="Proteomes" id="UP000268321">
    <property type="component" value="Unassembled WGS sequence"/>
</dbReference>
<sequence>MYEWFGWPVVAIHSIRFYLNSDRNLHATPLAGPRSNGKPGNKSPLIFPLDTIFVLSVPISTHESFLYCNHRPNLLSYKQRSEVQWKIKAENKIVSFAAKVWAKLESSKLSINKLIVALLRRLLSSIPYHENSLRSFPCKSVMIREVNDNYCELLPNAVMTSALEADLVSVDQLKPIPVFHPRFQEPQAILDQMHELRSSMSNFHKKRAILCALAIPLCLPVALIPVVPNVPGFYFAYRLYCHLQALRGAHNLGYLLESNNYDESVEDTTHLTFRAVAGLDEPYLASGSFEKVRNFTSEEPEKLLISPEVIEALAEATGLSQIKDDLLRAYKQESRRLKQDMEETPE</sequence>
<protein>
    <submittedName>
        <fullName evidence="1">Uncharacterized protein</fullName>
    </submittedName>
</protein>
<keyword evidence="2" id="KW-1185">Reference proteome</keyword>
<dbReference type="InterPro" id="IPR018786">
    <property type="entry name" value="Mit_KHE1"/>
</dbReference>
<reference evidence="2" key="1">
    <citation type="journal article" date="2018" name="Nat. Microbiol.">
        <title>Leveraging single-cell genomics to expand the fungal tree of life.</title>
        <authorList>
            <person name="Ahrendt S.R."/>
            <person name="Quandt C.A."/>
            <person name="Ciobanu D."/>
            <person name="Clum A."/>
            <person name="Salamov A."/>
            <person name="Andreopoulos B."/>
            <person name="Cheng J.F."/>
            <person name="Woyke T."/>
            <person name="Pelin A."/>
            <person name="Henrissat B."/>
            <person name="Reynolds N.K."/>
            <person name="Benny G.L."/>
            <person name="Smith M.E."/>
            <person name="James T.Y."/>
            <person name="Grigoriev I.V."/>
        </authorList>
    </citation>
    <scope>NUCLEOTIDE SEQUENCE [LARGE SCALE GENOMIC DNA]</scope>
    <source>
        <strain evidence="2">Baker2002</strain>
    </source>
</reference>
<evidence type="ECO:0000313" key="1">
    <source>
        <dbReference type="EMBL" id="RKP31192.1"/>
    </source>
</evidence>
<dbReference type="Pfam" id="PF10173">
    <property type="entry name" value="Mit_KHE1"/>
    <property type="match status" value="1"/>
</dbReference>
<dbReference type="PANTHER" id="PTHR28062">
    <property type="entry name" value="K+-H+ EXCHANGE-LIKE PROTEIN"/>
    <property type="match status" value="1"/>
</dbReference>
<organism evidence="1 2">
    <name type="scientific">Metschnikowia bicuspidata</name>
    <dbReference type="NCBI Taxonomy" id="27322"/>
    <lineage>
        <taxon>Eukaryota</taxon>
        <taxon>Fungi</taxon>
        <taxon>Dikarya</taxon>
        <taxon>Ascomycota</taxon>
        <taxon>Saccharomycotina</taxon>
        <taxon>Pichiomycetes</taxon>
        <taxon>Metschnikowiaceae</taxon>
        <taxon>Metschnikowia</taxon>
    </lineage>
</organism>